<dbReference type="PANTHER" id="PTHR21624:SF1">
    <property type="entry name" value="ALKYLGLYCEROL MONOOXYGENASE"/>
    <property type="match status" value="1"/>
</dbReference>
<keyword evidence="4" id="KW-0560">Oxidoreductase</keyword>
<comment type="caution">
    <text evidence="9">The sequence shown here is derived from an EMBL/GenBank/DDBJ whole genome shotgun (WGS) entry which is preliminary data.</text>
</comment>
<organism evidence="9 10">
    <name type="scientific">Pseudobacter ginsenosidimutans</name>
    <dbReference type="NCBI Taxonomy" id="661488"/>
    <lineage>
        <taxon>Bacteria</taxon>
        <taxon>Pseudomonadati</taxon>
        <taxon>Bacteroidota</taxon>
        <taxon>Chitinophagia</taxon>
        <taxon>Chitinophagales</taxon>
        <taxon>Chitinophagaceae</taxon>
        <taxon>Pseudobacter</taxon>
    </lineage>
</organism>
<feature type="domain" description="Fatty acid hydroxylase" evidence="8">
    <location>
        <begin position="84"/>
        <end position="217"/>
    </location>
</feature>
<evidence type="ECO:0000256" key="3">
    <source>
        <dbReference type="ARBA" id="ARBA00022989"/>
    </source>
</evidence>
<evidence type="ECO:0000256" key="6">
    <source>
        <dbReference type="ARBA" id="ARBA00023136"/>
    </source>
</evidence>
<dbReference type="GO" id="GO:0050479">
    <property type="term" value="F:glyceryl-ether monooxygenase activity"/>
    <property type="evidence" value="ECO:0007669"/>
    <property type="project" value="TreeGrafter"/>
</dbReference>
<evidence type="ECO:0000256" key="7">
    <source>
        <dbReference type="SAM" id="Phobius"/>
    </source>
</evidence>
<protein>
    <submittedName>
        <fullName evidence="9">Sterol desaturase/sphingolipid hydroxylase (Fatty acid hydroxylase superfamily)</fullName>
    </submittedName>
</protein>
<dbReference type="InterPro" id="IPR006694">
    <property type="entry name" value="Fatty_acid_hydroxylase"/>
</dbReference>
<dbReference type="PANTHER" id="PTHR21624">
    <property type="entry name" value="STEROL DESATURASE-RELATED PROTEIN"/>
    <property type="match status" value="1"/>
</dbReference>
<dbReference type="Pfam" id="PF04116">
    <property type="entry name" value="FA_hydroxylase"/>
    <property type="match status" value="1"/>
</dbReference>
<dbReference type="GO" id="GO:0006643">
    <property type="term" value="P:membrane lipid metabolic process"/>
    <property type="evidence" value="ECO:0007669"/>
    <property type="project" value="TreeGrafter"/>
</dbReference>
<evidence type="ECO:0000259" key="8">
    <source>
        <dbReference type="Pfam" id="PF04116"/>
    </source>
</evidence>
<feature type="transmembrane region" description="Helical" evidence="7">
    <location>
        <begin position="47"/>
        <end position="75"/>
    </location>
</feature>
<dbReference type="AlphaFoldDB" id="A0A4Q7MEG6"/>
<evidence type="ECO:0000256" key="5">
    <source>
        <dbReference type="ARBA" id="ARBA00023098"/>
    </source>
</evidence>
<evidence type="ECO:0000313" key="9">
    <source>
        <dbReference type="EMBL" id="RZS65122.1"/>
    </source>
</evidence>
<dbReference type="GO" id="GO:0012505">
    <property type="term" value="C:endomembrane system"/>
    <property type="evidence" value="ECO:0007669"/>
    <property type="project" value="UniProtKB-SubCell"/>
</dbReference>
<dbReference type="GO" id="GO:0005506">
    <property type="term" value="F:iron ion binding"/>
    <property type="evidence" value="ECO:0007669"/>
    <property type="project" value="InterPro"/>
</dbReference>
<keyword evidence="10" id="KW-1185">Reference proteome</keyword>
<dbReference type="GO" id="GO:0016020">
    <property type="term" value="C:membrane"/>
    <property type="evidence" value="ECO:0007669"/>
    <property type="project" value="GOC"/>
</dbReference>
<keyword evidence="5" id="KW-0443">Lipid metabolism</keyword>
<comment type="subcellular location">
    <subcellularLocation>
        <location evidence="1">Endomembrane system</location>
        <topology evidence="1">Multi-pass membrane protein</topology>
    </subcellularLocation>
</comment>
<dbReference type="EMBL" id="SGXA01000006">
    <property type="protein sequence ID" value="RZS65122.1"/>
    <property type="molecule type" value="Genomic_DNA"/>
</dbReference>
<accession>A0A4Q7MEG6</accession>
<evidence type="ECO:0000256" key="4">
    <source>
        <dbReference type="ARBA" id="ARBA00023002"/>
    </source>
</evidence>
<keyword evidence="6 7" id="KW-0472">Membrane</keyword>
<evidence type="ECO:0000313" key="10">
    <source>
        <dbReference type="Proteomes" id="UP000293874"/>
    </source>
</evidence>
<keyword evidence="2 7" id="KW-0812">Transmembrane</keyword>
<evidence type="ECO:0000256" key="1">
    <source>
        <dbReference type="ARBA" id="ARBA00004127"/>
    </source>
</evidence>
<proteinExistence type="predicted"/>
<feature type="transmembrane region" description="Helical" evidence="7">
    <location>
        <begin position="81"/>
        <end position="98"/>
    </location>
</feature>
<dbReference type="Proteomes" id="UP000293874">
    <property type="component" value="Unassembled WGS sequence"/>
</dbReference>
<dbReference type="GO" id="GO:0008610">
    <property type="term" value="P:lipid biosynthetic process"/>
    <property type="evidence" value="ECO:0007669"/>
    <property type="project" value="InterPro"/>
</dbReference>
<dbReference type="RefSeq" id="WP_130544358.1">
    <property type="nucleotide sequence ID" value="NZ_CP042431.1"/>
</dbReference>
<feature type="transmembrane region" description="Helical" evidence="7">
    <location>
        <begin position="6"/>
        <end position="27"/>
    </location>
</feature>
<dbReference type="OrthoDB" id="9770329at2"/>
<reference evidence="9 10" key="1">
    <citation type="submission" date="2019-02" db="EMBL/GenBank/DDBJ databases">
        <title>Genomic Encyclopedia of Type Strains, Phase IV (KMG-IV): sequencing the most valuable type-strain genomes for metagenomic binning, comparative biology and taxonomic classification.</title>
        <authorList>
            <person name="Goeker M."/>
        </authorList>
    </citation>
    <scope>NUCLEOTIDE SEQUENCE [LARGE SCALE GENOMIC DNA]</scope>
    <source>
        <strain evidence="9 10">DSM 18116</strain>
    </source>
</reference>
<sequence>MNTLQQQFVTLVSTPFYVIIIGIEILLNSLHHTHSYHWKDSARNFALSILGGLTDLLMRAVSLAVMSFCFAHALFTLSHSWTYWVVLVFAVDFLHYWLHRLSHTSRFFWAVHVNHHSSSHFNFTTGFRAAVFEPFYRFIFYLPLPFAGFQPIDVLLVYSILEIWAICTHTEKIKQLGWLEYIFVTPSHHRVHHGSNIKYLDKNMASVFIFWDKLFGTFQQELPASEYEPIRYGLTSPLEDQSIPSLVLHEWRGIWTDLKRKDITWKQKIQYVFRAPGWSHDGSRKTSDSLRECEKVGKYG</sequence>
<name>A0A4Q7MEG6_9BACT</name>
<gene>
    <name evidence="9" type="ORF">EV199_5878</name>
</gene>
<keyword evidence="3 7" id="KW-1133">Transmembrane helix</keyword>
<evidence type="ECO:0000256" key="2">
    <source>
        <dbReference type="ARBA" id="ARBA00022692"/>
    </source>
</evidence>
<dbReference type="InterPro" id="IPR051689">
    <property type="entry name" value="Sterol_desaturase/TMEM195"/>
</dbReference>